<dbReference type="PANTHER" id="PTHR11409">
    <property type="entry name" value="ADENOSINE DEAMINASE"/>
    <property type="match status" value="1"/>
</dbReference>
<evidence type="ECO:0000256" key="6">
    <source>
        <dbReference type="ARBA" id="ARBA00023080"/>
    </source>
</evidence>
<dbReference type="GO" id="GO:0006154">
    <property type="term" value="P:adenosine catabolic process"/>
    <property type="evidence" value="ECO:0007669"/>
    <property type="project" value="TreeGrafter"/>
</dbReference>
<dbReference type="InterPro" id="IPR032466">
    <property type="entry name" value="Metal_Hydrolase"/>
</dbReference>
<evidence type="ECO:0000256" key="7">
    <source>
        <dbReference type="ARBA" id="ARBA00048787"/>
    </source>
</evidence>
<name>C0NRA8_AJECG</name>
<dbReference type="EMBL" id="GG663369">
    <property type="protein sequence ID" value="EEH06222.1"/>
    <property type="molecule type" value="Genomic_DNA"/>
</dbReference>
<dbReference type="AlphaFoldDB" id="C0NRA8"/>
<keyword evidence="4" id="KW-0378">Hydrolase</keyword>
<dbReference type="STRING" id="447093.C0NRA8"/>
<dbReference type="GO" id="GO:0046872">
    <property type="term" value="F:metal ion binding"/>
    <property type="evidence" value="ECO:0007669"/>
    <property type="project" value="UniProtKB-KW"/>
</dbReference>
<keyword evidence="6" id="KW-0546">Nucleotide metabolism</keyword>
<organism evidence="9 10">
    <name type="scientific">Ajellomyces capsulatus (strain G186AR / H82 / ATCC MYA-2454 / RMSCC 2432)</name>
    <name type="common">Darling's disease fungus</name>
    <name type="synonym">Histoplasma capsulatum</name>
    <dbReference type="NCBI Taxonomy" id="447093"/>
    <lineage>
        <taxon>Eukaryota</taxon>
        <taxon>Fungi</taxon>
        <taxon>Dikarya</taxon>
        <taxon>Ascomycota</taxon>
        <taxon>Pezizomycotina</taxon>
        <taxon>Eurotiomycetes</taxon>
        <taxon>Eurotiomycetidae</taxon>
        <taxon>Onygenales</taxon>
        <taxon>Ajellomycetaceae</taxon>
        <taxon>Histoplasma</taxon>
    </lineage>
</organism>
<dbReference type="Proteomes" id="UP000001631">
    <property type="component" value="Unassembled WGS sequence"/>
</dbReference>
<sequence length="367" mass="41596">MVSSEAIDLAFTKALPKIEVFDFYLAWSFCLCLQEDTLLHAHLTGSISRQCLREIWLQKKAKNAELDIMDPYIAMPQGKVDFTLDTFFQVFTGMIHQLCTDSESLRYSTRSVLQDFERDGIRYLELRTTPRESLDQGISKEKYISTVLDTIDEYRSEQMSTYLIISVDRTKTASDALEAIDLAIKYQGRGVVGVELGGNPTRGDVRIFRPAFDKAKAHGLKLTLHFAESVFSSSPDELNTLLSYEPDRLGHVIHVPDDIKDEITRRKIGLELCLSCNVHGKLIQGGFPDHHFGYWIHQECPVLLSTDDVGFFCSPLSNEYLIAAESFHLDRGMVIDMCKKGIGAIFAGPEEKKRLYNLLSQFEAQNM</sequence>
<accession>C0NRA8</accession>
<evidence type="ECO:0000256" key="3">
    <source>
        <dbReference type="ARBA" id="ARBA00022723"/>
    </source>
</evidence>
<evidence type="ECO:0000313" key="10">
    <source>
        <dbReference type="Proteomes" id="UP000001631"/>
    </source>
</evidence>
<dbReference type="InterPro" id="IPR001365">
    <property type="entry name" value="A_deaminase_dom"/>
</dbReference>
<evidence type="ECO:0000313" key="9">
    <source>
        <dbReference type="EMBL" id="EEH06222.1"/>
    </source>
</evidence>
<dbReference type="RefSeq" id="XP_045286703.1">
    <property type="nucleotide sequence ID" value="XM_045432587.1"/>
</dbReference>
<dbReference type="Pfam" id="PF00962">
    <property type="entry name" value="A_deaminase"/>
    <property type="match status" value="1"/>
</dbReference>
<evidence type="ECO:0000256" key="1">
    <source>
        <dbReference type="ARBA" id="ARBA00001947"/>
    </source>
</evidence>
<dbReference type="InParanoid" id="C0NRA8"/>
<dbReference type="VEuPathDB" id="FungiDB:I7I50_03688"/>
<dbReference type="GO" id="GO:0046103">
    <property type="term" value="P:inosine biosynthetic process"/>
    <property type="evidence" value="ECO:0007669"/>
    <property type="project" value="TreeGrafter"/>
</dbReference>
<reference evidence="9" key="1">
    <citation type="submission" date="2009-02" db="EMBL/GenBank/DDBJ databases">
        <title>The Genome Sequence of Ajellomyces capsulatus strain G186AR.</title>
        <authorList>
            <consortium name="The Broad Institute Genome Sequencing Platform"/>
            <person name="Champion M."/>
            <person name="Cuomo C."/>
            <person name="Ma L.-J."/>
            <person name="Henn M.R."/>
            <person name="Sil A."/>
            <person name="Goldman B."/>
            <person name="Young S.K."/>
            <person name="Kodira C.D."/>
            <person name="Zeng Q."/>
            <person name="Koehrsen M."/>
            <person name="Alvarado L."/>
            <person name="Berlin A."/>
            <person name="Borenstein D."/>
            <person name="Chen Z."/>
            <person name="Engels R."/>
            <person name="Freedman E."/>
            <person name="Gellesch M."/>
            <person name="Goldberg J."/>
            <person name="Griggs A."/>
            <person name="Gujja S."/>
            <person name="Heiman D."/>
            <person name="Hepburn T."/>
            <person name="Howarth C."/>
            <person name="Jen D."/>
            <person name="Larson L."/>
            <person name="Lewis B."/>
            <person name="Mehta T."/>
            <person name="Park D."/>
            <person name="Pearson M."/>
            <person name="Roberts A."/>
            <person name="Saif S."/>
            <person name="Shea T."/>
            <person name="Shenoy N."/>
            <person name="Sisk P."/>
            <person name="Stolte C."/>
            <person name="Sykes S."/>
            <person name="Walk T."/>
            <person name="White J."/>
            <person name="Yandava C."/>
            <person name="Klein B."/>
            <person name="McEwen J.G."/>
            <person name="Puccia R."/>
            <person name="Goldman G.H."/>
            <person name="Felipe M.S."/>
            <person name="Nino-Vega G."/>
            <person name="San-Blas G."/>
            <person name="Taylor J."/>
            <person name="Mendoza L."/>
            <person name="Galagan J."/>
            <person name="Nusbaum C."/>
            <person name="Birren B."/>
        </authorList>
    </citation>
    <scope>NUCLEOTIDE SEQUENCE</scope>
    <source>
        <strain evidence="9">G186AR</strain>
    </source>
</reference>
<comment type="similarity">
    <text evidence="2">Belongs to the metallo-dependent hydrolases superfamily. Adenosine and AMP deaminases family.</text>
</comment>
<evidence type="ECO:0000256" key="2">
    <source>
        <dbReference type="ARBA" id="ARBA00006676"/>
    </source>
</evidence>
<dbReference type="Gene3D" id="3.20.20.140">
    <property type="entry name" value="Metal-dependent hydrolases"/>
    <property type="match status" value="1"/>
</dbReference>
<keyword evidence="3" id="KW-0479">Metal-binding</keyword>
<dbReference type="GeneID" id="69038554"/>
<dbReference type="SUPFAM" id="SSF51556">
    <property type="entry name" value="Metallo-dependent hydrolases"/>
    <property type="match status" value="1"/>
</dbReference>
<dbReference type="PANTHER" id="PTHR11409:SF42">
    <property type="entry name" value="ADENOSINE DEAMINASE-LIKE PROTEIN"/>
    <property type="match status" value="1"/>
</dbReference>
<dbReference type="GO" id="GO:0004000">
    <property type="term" value="F:adenosine deaminase activity"/>
    <property type="evidence" value="ECO:0007669"/>
    <property type="project" value="TreeGrafter"/>
</dbReference>
<proteinExistence type="inferred from homology"/>
<dbReference type="HOGENOM" id="CLU_039228_3_1_1"/>
<keyword evidence="5" id="KW-0862">Zinc</keyword>
<gene>
    <name evidence="9" type="ORF">HCBG_05538</name>
</gene>
<feature type="domain" description="Adenosine deaminase" evidence="8">
    <location>
        <begin position="38"/>
        <end position="359"/>
    </location>
</feature>
<dbReference type="GO" id="GO:0009117">
    <property type="term" value="P:nucleotide metabolic process"/>
    <property type="evidence" value="ECO:0007669"/>
    <property type="project" value="UniProtKB-KW"/>
</dbReference>
<protein>
    <submittedName>
        <fullName evidence="9">Adenosine deaminase</fullName>
    </submittedName>
</protein>
<evidence type="ECO:0000259" key="8">
    <source>
        <dbReference type="Pfam" id="PF00962"/>
    </source>
</evidence>
<dbReference type="InterPro" id="IPR006330">
    <property type="entry name" value="Ado/ade_deaminase"/>
</dbReference>
<comment type="catalytic activity">
    <reaction evidence="7">
        <text>N(6)-methyl-AMP + H2O + H(+) = IMP + methylamine</text>
        <dbReference type="Rhea" id="RHEA:16001"/>
        <dbReference type="ChEBI" id="CHEBI:15377"/>
        <dbReference type="ChEBI" id="CHEBI:15378"/>
        <dbReference type="ChEBI" id="CHEBI:58053"/>
        <dbReference type="ChEBI" id="CHEBI:59338"/>
        <dbReference type="ChEBI" id="CHEBI:144842"/>
    </reaction>
    <physiologicalReaction direction="left-to-right" evidence="7">
        <dbReference type="Rhea" id="RHEA:16002"/>
    </physiologicalReaction>
</comment>
<evidence type="ECO:0000256" key="4">
    <source>
        <dbReference type="ARBA" id="ARBA00022801"/>
    </source>
</evidence>
<evidence type="ECO:0000256" key="5">
    <source>
        <dbReference type="ARBA" id="ARBA00022833"/>
    </source>
</evidence>
<comment type="cofactor">
    <cofactor evidence="1">
        <name>Zn(2+)</name>
        <dbReference type="ChEBI" id="CHEBI:29105"/>
    </cofactor>
</comment>
<keyword evidence="10" id="KW-1185">Reference proteome</keyword>